<dbReference type="Pfam" id="PF03103">
    <property type="entry name" value="DUF243"/>
    <property type="match status" value="1"/>
</dbReference>
<protein>
    <recommendedName>
        <fullName evidence="1">DUF243 domain-containing protein</fullName>
    </recommendedName>
</protein>
<dbReference type="GO" id="GO:0040003">
    <property type="term" value="P:chitin-based cuticle development"/>
    <property type="evidence" value="ECO:0007669"/>
    <property type="project" value="TreeGrafter"/>
</dbReference>
<dbReference type="PANTHER" id="PTHR31927">
    <property type="entry name" value="FI07246P-RELATED-RELATED"/>
    <property type="match status" value="1"/>
</dbReference>
<accession>A0A9J6BTG1</accession>
<organism evidence="2 3">
    <name type="scientific">Polypedilum vanderplanki</name>
    <name type="common">Sleeping chironomid midge</name>
    <dbReference type="NCBI Taxonomy" id="319348"/>
    <lineage>
        <taxon>Eukaryota</taxon>
        <taxon>Metazoa</taxon>
        <taxon>Ecdysozoa</taxon>
        <taxon>Arthropoda</taxon>
        <taxon>Hexapoda</taxon>
        <taxon>Insecta</taxon>
        <taxon>Pterygota</taxon>
        <taxon>Neoptera</taxon>
        <taxon>Endopterygota</taxon>
        <taxon>Diptera</taxon>
        <taxon>Nematocera</taxon>
        <taxon>Chironomoidea</taxon>
        <taxon>Chironomidae</taxon>
        <taxon>Chironominae</taxon>
        <taxon>Polypedilum</taxon>
        <taxon>Polypedilum</taxon>
    </lineage>
</organism>
<feature type="domain" description="DUF243" evidence="1">
    <location>
        <begin position="65"/>
        <end position="167"/>
    </location>
</feature>
<name>A0A9J6BTG1_POLVA</name>
<dbReference type="OrthoDB" id="6376010at2759"/>
<dbReference type="InterPro" id="IPR004145">
    <property type="entry name" value="DUF243"/>
</dbReference>
<dbReference type="Proteomes" id="UP001107558">
    <property type="component" value="Chromosome 3"/>
</dbReference>
<evidence type="ECO:0000313" key="3">
    <source>
        <dbReference type="Proteomes" id="UP001107558"/>
    </source>
</evidence>
<proteinExistence type="predicted"/>
<dbReference type="GO" id="GO:0062129">
    <property type="term" value="C:chitin-based extracellular matrix"/>
    <property type="evidence" value="ECO:0007669"/>
    <property type="project" value="TreeGrafter"/>
</dbReference>
<dbReference type="EMBL" id="JADBJN010000003">
    <property type="protein sequence ID" value="KAG5673164.1"/>
    <property type="molecule type" value="Genomic_DNA"/>
</dbReference>
<evidence type="ECO:0000259" key="1">
    <source>
        <dbReference type="SMART" id="SM00690"/>
    </source>
</evidence>
<gene>
    <name evidence="2" type="ORF">PVAND_003232</name>
</gene>
<dbReference type="AlphaFoldDB" id="A0A9J6BTG1"/>
<comment type="caution">
    <text evidence="2">The sequence shown here is derived from an EMBL/GenBank/DDBJ whole genome shotgun (WGS) entry which is preliminary data.</text>
</comment>
<sequence>MLHCVICEIPSSSQLYTKPFLPTAPPATSYGIPDRYGPPSSSLKPKLEYGLPRPEYGPPSENLDPVVHKHVYFHIPPPEPEYVNEYPIKPIPPKPLQKHYRIIFIKAPTQSTPIMPTLPPIQPNTEEKTIVYVLVKKPDELPEIIMPTPVTTIPTKPEVYFIKYKTEKEQDVEPGEYYRK</sequence>
<keyword evidence="3" id="KW-1185">Reference proteome</keyword>
<dbReference type="GO" id="GO:0008010">
    <property type="term" value="F:structural constituent of chitin-based larval cuticle"/>
    <property type="evidence" value="ECO:0007669"/>
    <property type="project" value="TreeGrafter"/>
</dbReference>
<evidence type="ECO:0000313" key="2">
    <source>
        <dbReference type="EMBL" id="KAG5673164.1"/>
    </source>
</evidence>
<reference evidence="2" key="1">
    <citation type="submission" date="2021-03" db="EMBL/GenBank/DDBJ databases">
        <title>Chromosome level genome of the anhydrobiotic midge Polypedilum vanderplanki.</title>
        <authorList>
            <person name="Yoshida Y."/>
            <person name="Kikawada T."/>
            <person name="Gusev O."/>
        </authorList>
    </citation>
    <scope>NUCLEOTIDE SEQUENCE</scope>
    <source>
        <strain evidence="2">NIAS01</strain>
        <tissue evidence="2">Whole body or cell culture</tissue>
    </source>
</reference>
<dbReference type="SMART" id="SM00690">
    <property type="entry name" value="DM5"/>
    <property type="match status" value="1"/>
</dbReference>